<evidence type="ECO:0000259" key="2">
    <source>
        <dbReference type="PROSITE" id="PS51729"/>
    </source>
</evidence>
<evidence type="ECO:0000259" key="1">
    <source>
        <dbReference type="PROSITE" id="PS51186"/>
    </source>
</evidence>
<keyword evidence="3" id="KW-0808">Transferase</keyword>
<dbReference type="AlphaFoldDB" id="A0A4P6F9S6"/>
<gene>
    <name evidence="3" type="ORF">ET445_02150</name>
</gene>
<reference evidence="3 4" key="1">
    <citation type="submission" date="2019-01" db="EMBL/GenBank/DDBJ databases">
        <title>Genome sequencing of strain FW100M-8.</title>
        <authorList>
            <person name="Heo J."/>
            <person name="Kim S.-J."/>
            <person name="Kim J.-S."/>
            <person name="Hong S.-B."/>
            <person name="Kwon S.-W."/>
        </authorList>
    </citation>
    <scope>NUCLEOTIDE SEQUENCE [LARGE SCALE GENOMIC DNA]</scope>
    <source>
        <strain evidence="3 4">FW100M-8</strain>
    </source>
</reference>
<dbReference type="PROSITE" id="PS51729">
    <property type="entry name" value="GNAT_YJDJ"/>
    <property type="match status" value="1"/>
</dbReference>
<dbReference type="InterPro" id="IPR031165">
    <property type="entry name" value="GNAT_YJDJ"/>
</dbReference>
<dbReference type="GO" id="GO:0016747">
    <property type="term" value="F:acyltransferase activity, transferring groups other than amino-acyl groups"/>
    <property type="evidence" value="ECO:0007669"/>
    <property type="project" value="InterPro"/>
</dbReference>
<dbReference type="Gene3D" id="3.40.630.30">
    <property type="match status" value="1"/>
</dbReference>
<accession>A0A4P6F9S6</accession>
<feature type="domain" description="N-acetyltransferase" evidence="1">
    <location>
        <begin position="1"/>
        <end position="110"/>
    </location>
</feature>
<dbReference type="InterPro" id="IPR045057">
    <property type="entry name" value="Gcn5-rel_NAT"/>
</dbReference>
<dbReference type="EMBL" id="CP035491">
    <property type="protein sequence ID" value="QAY72316.1"/>
    <property type="molecule type" value="Genomic_DNA"/>
</dbReference>
<dbReference type="InterPro" id="IPR000182">
    <property type="entry name" value="GNAT_dom"/>
</dbReference>
<sequence length="110" mass="12004">MTDDASQRPAESATGDPDVVRIDARSRYVIRVDGVTAGFSAFEEEPGRVVFTHTVVKPEFEGMGIGSRLAKAALDDVVARGLVIVPVCPFIHAYLRRHSEYAASVVEPRF</sequence>
<evidence type="ECO:0000313" key="4">
    <source>
        <dbReference type="Proteomes" id="UP000291259"/>
    </source>
</evidence>
<organism evidence="3 4">
    <name type="scientific">Agromyces protaetiae</name>
    <dbReference type="NCBI Taxonomy" id="2509455"/>
    <lineage>
        <taxon>Bacteria</taxon>
        <taxon>Bacillati</taxon>
        <taxon>Actinomycetota</taxon>
        <taxon>Actinomycetes</taxon>
        <taxon>Micrococcales</taxon>
        <taxon>Microbacteriaceae</taxon>
        <taxon>Agromyces</taxon>
    </lineage>
</organism>
<dbReference type="PANTHER" id="PTHR31435:SF10">
    <property type="entry name" value="BSR4717 PROTEIN"/>
    <property type="match status" value="1"/>
</dbReference>
<keyword evidence="4" id="KW-1185">Reference proteome</keyword>
<dbReference type="OrthoDB" id="5405911at2"/>
<dbReference type="InterPro" id="IPR016181">
    <property type="entry name" value="Acyl_CoA_acyltransferase"/>
</dbReference>
<proteinExistence type="predicted"/>
<evidence type="ECO:0000313" key="3">
    <source>
        <dbReference type="EMBL" id="QAY72316.1"/>
    </source>
</evidence>
<dbReference type="Proteomes" id="UP000291259">
    <property type="component" value="Chromosome"/>
</dbReference>
<name>A0A4P6F9S6_9MICO</name>
<protein>
    <submittedName>
        <fullName evidence="3">N-acetyltransferase</fullName>
    </submittedName>
</protein>
<feature type="domain" description="N-acetyltransferase" evidence="2">
    <location>
        <begin position="20"/>
        <end position="106"/>
    </location>
</feature>
<dbReference type="Pfam" id="PF14542">
    <property type="entry name" value="Acetyltransf_CG"/>
    <property type="match status" value="1"/>
</dbReference>
<dbReference type="PROSITE" id="PS51186">
    <property type="entry name" value="GNAT"/>
    <property type="match status" value="1"/>
</dbReference>
<dbReference type="CDD" id="cd04301">
    <property type="entry name" value="NAT_SF"/>
    <property type="match status" value="1"/>
</dbReference>
<dbReference type="KEGG" id="agf:ET445_02150"/>
<dbReference type="PANTHER" id="PTHR31435">
    <property type="entry name" value="PROTEIN NATD1"/>
    <property type="match status" value="1"/>
</dbReference>
<dbReference type="SUPFAM" id="SSF55729">
    <property type="entry name" value="Acyl-CoA N-acyltransferases (Nat)"/>
    <property type="match status" value="1"/>
</dbReference>
<dbReference type="RefSeq" id="WP_129188415.1">
    <property type="nucleotide sequence ID" value="NZ_CP035491.1"/>
</dbReference>